<protein>
    <submittedName>
        <fullName evidence="1">Putative Fels-2 prophage protein</fullName>
    </submittedName>
</protein>
<comment type="caution">
    <text evidence="1">The sequence shown here is derived from an EMBL/GenBank/DDBJ whole genome shotgun (WGS) entry which is preliminary data.</text>
</comment>
<dbReference type="RefSeq" id="WP_038256889.1">
    <property type="nucleotide sequence ID" value="NZ_CAWLUU010000183.1"/>
</dbReference>
<dbReference type="AlphaFoldDB" id="A0A077P4V9"/>
<accession>A0A077P4V9</accession>
<dbReference type="EMBL" id="CBSX010000126">
    <property type="protein sequence ID" value="CDH06110.1"/>
    <property type="molecule type" value="Genomic_DNA"/>
</dbReference>
<evidence type="ECO:0000313" key="1">
    <source>
        <dbReference type="EMBL" id="CDH06110.1"/>
    </source>
</evidence>
<evidence type="ECO:0000313" key="2">
    <source>
        <dbReference type="Proteomes" id="UP000028483"/>
    </source>
</evidence>
<reference evidence="1" key="1">
    <citation type="submission" date="2013-07" db="EMBL/GenBank/DDBJ databases">
        <title>Sub-species coevolution in mutualistic symbiosis.</title>
        <authorList>
            <person name="Murfin K."/>
            <person name="Klassen J."/>
            <person name="Lee M."/>
            <person name="Forst S."/>
            <person name="Stock P."/>
            <person name="Goodrich-Blair H."/>
        </authorList>
    </citation>
    <scope>NUCLEOTIDE SEQUENCE [LARGE SCALE GENOMIC DNA]</scope>
    <source>
        <strain evidence="1">Oregonense</strain>
    </source>
</reference>
<name>A0A077P4V9_XENBV</name>
<dbReference type="HOGENOM" id="CLU_122709_0_0_6"/>
<proteinExistence type="predicted"/>
<gene>
    <name evidence="1" type="ORF">XBO1_2110113</name>
</gene>
<sequence>MTNQPSPKNTPFEVNYSFYLEEMTGIFNHRCNQFCSFIQLFLGASVFANTQLGWLFGLIIAFISALQFGFKFGEKAGNAKAQVSRYRILLDEIPNLSESEIIKQMQSIEKSDTQVLSSLYNPARKRASIALHGRDLESDTPLTKLEKISAIIGGGIPR</sequence>
<dbReference type="Proteomes" id="UP000028483">
    <property type="component" value="Unassembled WGS sequence"/>
</dbReference>
<organism evidence="1 2">
    <name type="scientific">Xenorhabdus bovienii str. oregonense</name>
    <dbReference type="NCBI Taxonomy" id="1398202"/>
    <lineage>
        <taxon>Bacteria</taxon>
        <taxon>Pseudomonadati</taxon>
        <taxon>Pseudomonadota</taxon>
        <taxon>Gammaproteobacteria</taxon>
        <taxon>Enterobacterales</taxon>
        <taxon>Morganellaceae</taxon>
        <taxon>Xenorhabdus</taxon>
    </lineage>
</organism>